<accession>A0ABR8WU13</accession>
<dbReference type="Gene3D" id="3.40.109.10">
    <property type="entry name" value="NADH Oxidase"/>
    <property type="match status" value="1"/>
</dbReference>
<organism evidence="3 4">
    <name type="scientific">Brevibacterium gallinarum</name>
    <dbReference type="NCBI Taxonomy" id="2762220"/>
    <lineage>
        <taxon>Bacteria</taxon>
        <taxon>Bacillati</taxon>
        <taxon>Actinomycetota</taxon>
        <taxon>Actinomycetes</taxon>
        <taxon>Micrococcales</taxon>
        <taxon>Brevibacteriaceae</taxon>
        <taxon>Brevibacterium</taxon>
    </lineage>
</organism>
<proteinExistence type="predicted"/>
<name>A0ABR8WU13_9MICO</name>
<sequence length="256" mass="27773">MAARRSISKVGPQTPSDNELLALLDAVTPVADHKALKPWRLLTIRGDDRLRLGAALDAAAGREPGDKPNPKPLRAELLIAVIASPTEHPKVPEWEQHATAAGAAHLLELALWQAGWGVMWRTGLDANAPAVRALHGLDENELLMGWLYVGDIDPAFRKRLETSRRPPKDPSQFLSTLPAPEAVTAESTDADDPAGERIGQRADQHTEEKAATTAAKKTAESTKAKKSDKKAAKKAEEQAKKAAQKAKKKAKKKDRR</sequence>
<feature type="domain" description="Nitroreductase" evidence="2">
    <location>
        <begin position="2"/>
        <end position="150"/>
    </location>
</feature>
<dbReference type="Pfam" id="PF00881">
    <property type="entry name" value="Nitroreductase"/>
    <property type="match status" value="1"/>
</dbReference>
<evidence type="ECO:0000256" key="1">
    <source>
        <dbReference type="SAM" id="MobiDB-lite"/>
    </source>
</evidence>
<feature type="compositionally biased region" description="Basic and acidic residues" evidence="1">
    <location>
        <begin position="194"/>
        <end position="210"/>
    </location>
</feature>
<dbReference type="PANTHER" id="PTHR43821:SF1">
    <property type="entry name" value="NAD(P)H NITROREDUCTASE YDJA-RELATED"/>
    <property type="match status" value="1"/>
</dbReference>
<keyword evidence="4" id="KW-1185">Reference proteome</keyword>
<protein>
    <submittedName>
        <fullName evidence="3">Nitroreductase family protein</fullName>
    </submittedName>
</protein>
<dbReference type="Proteomes" id="UP000651517">
    <property type="component" value="Unassembled WGS sequence"/>
</dbReference>
<reference evidence="3 4" key="1">
    <citation type="submission" date="2020-08" db="EMBL/GenBank/DDBJ databases">
        <title>A Genomic Blueprint of the Chicken Gut Microbiome.</title>
        <authorList>
            <person name="Gilroy R."/>
            <person name="Ravi A."/>
            <person name="Getino M."/>
            <person name="Pursley I."/>
            <person name="Horton D.L."/>
            <person name="Alikhan N.-F."/>
            <person name="Baker D."/>
            <person name="Gharbi K."/>
            <person name="Hall N."/>
            <person name="Watson M."/>
            <person name="Adriaenssens E.M."/>
            <person name="Foster-Nyarko E."/>
            <person name="Jarju S."/>
            <person name="Secka A."/>
            <person name="Antonio M."/>
            <person name="Oren A."/>
            <person name="Chaudhuri R."/>
            <person name="La Ragione R.M."/>
            <person name="Hildebrand F."/>
            <person name="Pallen M.J."/>
        </authorList>
    </citation>
    <scope>NUCLEOTIDE SEQUENCE [LARGE SCALE GENOMIC DNA]</scope>
    <source>
        <strain evidence="3 4">Re57</strain>
    </source>
</reference>
<dbReference type="EMBL" id="JACSPY010000005">
    <property type="protein sequence ID" value="MBD8020570.1"/>
    <property type="molecule type" value="Genomic_DNA"/>
</dbReference>
<feature type="region of interest" description="Disordered" evidence="1">
    <location>
        <begin position="162"/>
        <end position="256"/>
    </location>
</feature>
<dbReference type="SUPFAM" id="SSF55469">
    <property type="entry name" value="FMN-dependent nitroreductase-like"/>
    <property type="match status" value="1"/>
</dbReference>
<evidence type="ECO:0000259" key="2">
    <source>
        <dbReference type="Pfam" id="PF00881"/>
    </source>
</evidence>
<dbReference type="InterPro" id="IPR052530">
    <property type="entry name" value="NAD(P)H_nitroreductase"/>
</dbReference>
<dbReference type="InterPro" id="IPR029479">
    <property type="entry name" value="Nitroreductase"/>
</dbReference>
<feature type="compositionally biased region" description="Basic residues" evidence="1">
    <location>
        <begin position="242"/>
        <end position="256"/>
    </location>
</feature>
<gene>
    <name evidence="3" type="ORF">H9634_07240</name>
</gene>
<feature type="compositionally biased region" description="Basic and acidic residues" evidence="1">
    <location>
        <begin position="217"/>
        <end position="240"/>
    </location>
</feature>
<evidence type="ECO:0000313" key="4">
    <source>
        <dbReference type="Proteomes" id="UP000651517"/>
    </source>
</evidence>
<dbReference type="PANTHER" id="PTHR43821">
    <property type="entry name" value="NAD(P)H NITROREDUCTASE YDJA-RELATED"/>
    <property type="match status" value="1"/>
</dbReference>
<evidence type="ECO:0000313" key="3">
    <source>
        <dbReference type="EMBL" id="MBD8020570.1"/>
    </source>
</evidence>
<dbReference type="InterPro" id="IPR000415">
    <property type="entry name" value="Nitroreductase-like"/>
</dbReference>
<comment type="caution">
    <text evidence="3">The sequence shown here is derived from an EMBL/GenBank/DDBJ whole genome shotgun (WGS) entry which is preliminary data.</text>
</comment>